<feature type="region of interest" description="Disordered" evidence="1">
    <location>
        <begin position="1"/>
        <end position="59"/>
    </location>
</feature>
<evidence type="ECO:0000256" key="1">
    <source>
        <dbReference type="SAM" id="MobiDB-lite"/>
    </source>
</evidence>
<name>A0A6G1I9N0_9PEZI</name>
<dbReference type="Proteomes" id="UP000799640">
    <property type="component" value="Unassembled WGS sequence"/>
</dbReference>
<accession>A0A6G1I9N0</accession>
<evidence type="ECO:0000313" key="2">
    <source>
        <dbReference type="EMBL" id="KAF2404747.1"/>
    </source>
</evidence>
<dbReference type="OrthoDB" id="1875589at2759"/>
<organism evidence="2 3">
    <name type="scientific">Trichodelitschia bisporula</name>
    <dbReference type="NCBI Taxonomy" id="703511"/>
    <lineage>
        <taxon>Eukaryota</taxon>
        <taxon>Fungi</taxon>
        <taxon>Dikarya</taxon>
        <taxon>Ascomycota</taxon>
        <taxon>Pezizomycotina</taxon>
        <taxon>Dothideomycetes</taxon>
        <taxon>Dothideomycetes incertae sedis</taxon>
        <taxon>Phaeotrichales</taxon>
        <taxon>Phaeotrichaceae</taxon>
        <taxon>Trichodelitschia</taxon>
    </lineage>
</organism>
<keyword evidence="3" id="KW-1185">Reference proteome</keyword>
<gene>
    <name evidence="2" type="ORF">EJ06DRAFT_546551</name>
</gene>
<sequence>MDLTPIRIRGKRKGHHGMIDKSSKPRGRPVKAQLFQSTKVTQKRHHSSPSPQRHPQAHPSFQFTLRHSRKHTKMDVPEAQLNPLERLPTEILQNVFLMSHNIDLFKCSRCLCQRLSSSFLHREMAVQMLYLTHEEATPLEQSRLIECRFFTWEYFLDLIVDLRKRWLKATDGHPEARGGSKQIQPENYREDGEFLFDLIPPEYLRSKLDVDCDWLDIPYFGLKWHIPYPRKLLRGPWSEGKQKFLWFAYLWKFDYDYLSAMSDAVSQGIRDAIRDRAPLVIRILRLPRINCSVTLEDVNYAMNDSVWDSSVICELIVGFRVLDLRFGILRDHDLSDFWDMFGQRISENPTDQKWQFMRYWLLTMERIRIPQDILSSLYGFRNEAAEPFEFLPWYHGYDQVPPEHAILVPLLVSLDWVWGVRVALMPE</sequence>
<evidence type="ECO:0000313" key="3">
    <source>
        <dbReference type="Proteomes" id="UP000799640"/>
    </source>
</evidence>
<proteinExistence type="predicted"/>
<evidence type="ECO:0008006" key="4">
    <source>
        <dbReference type="Google" id="ProtNLM"/>
    </source>
</evidence>
<protein>
    <recommendedName>
        <fullName evidence="4">F-box domain-containing protein</fullName>
    </recommendedName>
</protein>
<dbReference type="EMBL" id="ML996688">
    <property type="protein sequence ID" value="KAF2404747.1"/>
    <property type="molecule type" value="Genomic_DNA"/>
</dbReference>
<reference evidence="2" key="1">
    <citation type="journal article" date="2020" name="Stud. Mycol.">
        <title>101 Dothideomycetes genomes: a test case for predicting lifestyles and emergence of pathogens.</title>
        <authorList>
            <person name="Haridas S."/>
            <person name="Albert R."/>
            <person name="Binder M."/>
            <person name="Bloem J."/>
            <person name="Labutti K."/>
            <person name="Salamov A."/>
            <person name="Andreopoulos B."/>
            <person name="Baker S."/>
            <person name="Barry K."/>
            <person name="Bills G."/>
            <person name="Bluhm B."/>
            <person name="Cannon C."/>
            <person name="Castanera R."/>
            <person name="Culley D."/>
            <person name="Daum C."/>
            <person name="Ezra D."/>
            <person name="Gonzalez J."/>
            <person name="Henrissat B."/>
            <person name="Kuo A."/>
            <person name="Liang C."/>
            <person name="Lipzen A."/>
            <person name="Lutzoni F."/>
            <person name="Magnuson J."/>
            <person name="Mondo S."/>
            <person name="Nolan M."/>
            <person name="Ohm R."/>
            <person name="Pangilinan J."/>
            <person name="Park H.-J."/>
            <person name="Ramirez L."/>
            <person name="Alfaro M."/>
            <person name="Sun H."/>
            <person name="Tritt A."/>
            <person name="Yoshinaga Y."/>
            <person name="Zwiers L.-H."/>
            <person name="Turgeon B."/>
            <person name="Goodwin S."/>
            <person name="Spatafora J."/>
            <person name="Crous P."/>
            <person name="Grigoriev I."/>
        </authorList>
    </citation>
    <scope>NUCLEOTIDE SEQUENCE</scope>
    <source>
        <strain evidence="2">CBS 262.69</strain>
    </source>
</reference>
<dbReference type="AlphaFoldDB" id="A0A6G1I9N0"/>
<feature type="compositionally biased region" description="Polar residues" evidence="1">
    <location>
        <begin position="48"/>
        <end position="59"/>
    </location>
</feature>